<proteinExistence type="predicted"/>
<name>A0A9N9EPL4_9GLOM</name>
<dbReference type="Proteomes" id="UP000789570">
    <property type="component" value="Unassembled WGS sequence"/>
</dbReference>
<protein>
    <submittedName>
        <fullName evidence="1">17560_t:CDS:1</fullName>
    </submittedName>
</protein>
<organism evidence="1 2">
    <name type="scientific">Funneliformis caledonium</name>
    <dbReference type="NCBI Taxonomy" id="1117310"/>
    <lineage>
        <taxon>Eukaryota</taxon>
        <taxon>Fungi</taxon>
        <taxon>Fungi incertae sedis</taxon>
        <taxon>Mucoromycota</taxon>
        <taxon>Glomeromycotina</taxon>
        <taxon>Glomeromycetes</taxon>
        <taxon>Glomerales</taxon>
        <taxon>Glomeraceae</taxon>
        <taxon>Funneliformis</taxon>
    </lineage>
</organism>
<sequence length="52" mass="5702">SKTTTKSQKKNTVANLKEPINVPDNNQLDVPALEASVKCKNIIALKVIAKRK</sequence>
<comment type="caution">
    <text evidence="1">The sequence shown here is derived from an EMBL/GenBank/DDBJ whole genome shotgun (WGS) entry which is preliminary data.</text>
</comment>
<evidence type="ECO:0000313" key="2">
    <source>
        <dbReference type="Proteomes" id="UP000789570"/>
    </source>
</evidence>
<reference evidence="1" key="1">
    <citation type="submission" date="2021-06" db="EMBL/GenBank/DDBJ databases">
        <authorList>
            <person name="Kallberg Y."/>
            <person name="Tangrot J."/>
            <person name="Rosling A."/>
        </authorList>
    </citation>
    <scope>NUCLEOTIDE SEQUENCE</scope>
    <source>
        <strain evidence="1">UK204</strain>
    </source>
</reference>
<dbReference type="AlphaFoldDB" id="A0A9N9EPL4"/>
<gene>
    <name evidence="1" type="ORF">FCALED_LOCUS12686</name>
</gene>
<feature type="non-terminal residue" evidence="1">
    <location>
        <position position="1"/>
    </location>
</feature>
<evidence type="ECO:0000313" key="1">
    <source>
        <dbReference type="EMBL" id="CAG8684739.1"/>
    </source>
</evidence>
<dbReference type="EMBL" id="CAJVPQ010006437">
    <property type="protein sequence ID" value="CAG8684739.1"/>
    <property type="molecule type" value="Genomic_DNA"/>
</dbReference>
<accession>A0A9N9EPL4</accession>
<keyword evidence="2" id="KW-1185">Reference proteome</keyword>